<keyword evidence="1" id="KW-0732">Signal</keyword>
<dbReference type="Pfam" id="PF01839">
    <property type="entry name" value="FG-GAP"/>
    <property type="match status" value="1"/>
</dbReference>
<dbReference type="InterPro" id="IPR013517">
    <property type="entry name" value="FG-GAP"/>
</dbReference>
<dbReference type="InterPro" id="IPR013519">
    <property type="entry name" value="Int_alpha_beta-p"/>
</dbReference>
<evidence type="ECO:0000256" key="3">
    <source>
        <dbReference type="ARBA" id="ARBA00023180"/>
    </source>
</evidence>
<evidence type="ECO:0000256" key="1">
    <source>
        <dbReference type="ARBA" id="ARBA00022729"/>
    </source>
</evidence>
<sequence length="549" mass="55693">MLFFSLHRGRHHRSKSGGRPGRSCLTRFEVLEDRVQPATVTYQFSGTVTSITDTSTNHAVPVSIQDNVSTYVGTFSFNNSATGQVSGGNAFYRGTALELTATVTIDNTYTYTLNTPSSSDEIDILGNSFEFFKRGPTVTAGFSPNPPFSHFEFHGQTQTNVLASAIVTAGSNPSSGVSDQQTAGAPYYFIGASNLTVANVSPPTVPPTSPPAVPPTVPPTAAAALLGTPQFAVGADAGAGTATLYNPDGTVRFTVSPFGTSFTGGVRTAAADFNGDGVADLVAGTGPGGPTQVQILDGKDQHVLATTAPFESAFTGGVYAAAGDFNGDGVPDLVVTPDQGGGPIAAVYDGAALAKGTATELTRFFGIDDPNFRGGARATVADLTGDGIDDLIVAAGFGGGPRVAGFDGTSLTGTPKKLFGDFFAFEQALRNGIFVTAGDVNGDGYADLIAGGGPGGGPRVLAFDGKSLLTNQYVTLANFFGGNVDSRGGIRLAVKDLDGDAKADLVVGAGAGAGSHVTAYLGKNISAAGTPPPAFEFDADQSQGGVYVG</sequence>
<feature type="region of interest" description="Disordered" evidence="4">
    <location>
        <begin position="1"/>
        <end position="21"/>
    </location>
</feature>
<dbReference type="InterPro" id="IPR024881">
    <property type="entry name" value="Tip"/>
</dbReference>
<dbReference type="Gene3D" id="2.130.10.130">
    <property type="entry name" value="Integrin alpha, N-terminal"/>
    <property type="match status" value="2"/>
</dbReference>
<dbReference type="Proteomes" id="UP000324974">
    <property type="component" value="Chromosome"/>
</dbReference>
<evidence type="ECO:0000256" key="2">
    <source>
        <dbReference type="ARBA" id="ARBA00022737"/>
    </source>
</evidence>
<dbReference type="PANTHER" id="PTHR13412">
    <property type="entry name" value="T-CELL IMMUNOMODULATORY PROTEIN HOMOLOG"/>
    <property type="match status" value="1"/>
</dbReference>
<protein>
    <submittedName>
        <fullName evidence="5">Beta-propeller repeat protein</fullName>
    </submittedName>
</protein>
<feature type="compositionally biased region" description="Basic residues" evidence="4">
    <location>
        <begin position="7"/>
        <end position="16"/>
    </location>
</feature>
<accession>A0A5C1AAF6</accession>
<dbReference type="SUPFAM" id="SSF69318">
    <property type="entry name" value="Integrin alpha N-terminal domain"/>
    <property type="match status" value="1"/>
</dbReference>
<evidence type="ECO:0000313" key="6">
    <source>
        <dbReference type="Proteomes" id="UP000324974"/>
    </source>
</evidence>
<keyword evidence="3" id="KW-0325">Glycoprotein</keyword>
<proteinExistence type="predicted"/>
<evidence type="ECO:0000313" key="5">
    <source>
        <dbReference type="EMBL" id="QEL16369.1"/>
    </source>
</evidence>
<dbReference type="InterPro" id="IPR028994">
    <property type="entry name" value="Integrin_alpha_N"/>
</dbReference>
<dbReference type="SMART" id="SM00191">
    <property type="entry name" value="Int_alpha"/>
    <property type="match status" value="3"/>
</dbReference>
<dbReference type="KEGG" id="lrs:PX52LOC_03319"/>
<dbReference type="AlphaFoldDB" id="A0A5C1AAF6"/>
<dbReference type="PANTHER" id="PTHR13412:SF0">
    <property type="entry name" value="T-CELL IMMUNOMODULATORY PROTEIN"/>
    <property type="match status" value="1"/>
</dbReference>
<organism evidence="5 6">
    <name type="scientific">Limnoglobus roseus</name>
    <dbReference type="NCBI Taxonomy" id="2598579"/>
    <lineage>
        <taxon>Bacteria</taxon>
        <taxon>Pseudomonadati</taxon>
        <taxon>Planctomycetota</taxon>
        <taxon>Planctomycetia</taxon>
        <taxon>Gemmatales</taxon>
        <taxon>Gemmataceae</taxon>
        <taxon>Limnoglobus</taxon>
    </lineage>
</organism>
<keyword evidence="6" id="KW-1185">Reference proteome</keyword>
<dbReference type="Pfam" id="PF13517">
    <property type="entry name" value="FG-GAP_3"/>
    <property type="match status" value="1"/>
</dbReference>
<keyword evidence="2" id="KW-0677">Repeat</keyword>
<evidence type="ECO:0000256" key="4">
    <source>
        <dbReference type="SAM" id="MobiDB-lite"/>
    </source>
</evidence>
<reference evidence="6" key="1">
    <citation type="submission" date="2019-08" db="EMBL/GenBank/DDBJ databases">
        <title>Limnoglobus roseus gen. nov., sp. nov., a novel freshwater planctomycete with a giant genome from the family Gemmataceae.</title>
        <authorList>
            <person name="Kulichevskaya I.S."/>
            <person name="Naumoff D.G."/>
            <person name="Miroshnikov K."/>
            <person name="Ivanova A."/>
            <person name="Philippov D.A."/>
            <person name="Hakobyan A."/>
            <person name="Rijpstra I.C."/>
            <person name="Sinninghe Damste J.S."/>
            <person name="Liesack W."/>
            <person name="Dedysh S.N."/>
        </authorList>
    </citation>
    <scope>NUCLEOTIDE SEQUENCE [LARGE SCALE GENOMIC DNA]</scope>
    <source>
        <strain evidence="6">PX52</strain>
    </source>
</reference>
<dbReference type="EMBL" id="CP042425">
    <property type="protein sequence ID" value="QEL16369.1"/>
    <property type="molecule type" value="Genomic_DNA"/>
</dbReference>
<gene>
    <name evidence="5" type="ORF">PX52LOC_03319</name>
</gene>
<name>A0A5C1AAF6_9BACT</name>